<dbReference type="AlphaFoldDB" id="A0AAV9G4S3"/>
<evidence type="ECO:0000313" key="3">
    <source>
        <dbReference type="EMBL" id="KAK4443012.1"/>
    </source>
</evidence>
<dbReference type="InterPro" id="IPR011009">
    <property type="entry name" value="Kinase-like_dom_sf"/>
</dbReference>
<proteinExistence type="predicted"/>
<feature type="region of interest" description="Disordered" evidence="1">
    <location>
        <begin position="196"/>
        <end position="223"/>
    </location>
</feature>
<feature type="compositionally biased region" description="Basic and acidic residues" evidence="1">
    <location>
        <begin position="55"/>
        <end position="78"/>
    </location>
</feature>
<dbReference type="Gene3D" id="1.10.510.10">
    <property type="entry name" value="Transferase(Phosphotransferase) domain 1"/>
    <property type="match status" value="1"/>
</dbReference>
<protein>
    <submittedName>
        <fullName evidence="3">Serine/threonine-protein kinase</fullName>
    </submittedName>
</protein>
<reference evidence="3" key="2">
    <citation type="submission" date="2023-05" db="EMBL/GenBank/DDBJ databases">
        <authorList>
            <consortium name="Lawrence Berkeley National Laboratory"/>
            <person name="Steindorff A."/>
            <person name="Hensen N."/>
            <person name="Bonometti L."/>
            <person name="Westerberg I."/>
            <person name="Brannstrom I.O."/>
            <person name="Guillou S."/>
            <person name="Cros-Aarteil S."/>
            <person name="Calhoun S."/>
            <person name="Haridas S."/>
            <person name="Kuo A."/>
            <person name="Mondo S."/>
            <person name="Pangilinan J."/>
            <person name="Riley R."/>
            <person name="Labutti K."/>
            <person name="Andreopoulos B."/>
            <person name="Lipzen A."/>
            <person name="Chen C."/>
            <person name="Yanf M."/>
            <person name="Daum C."/>
            <person name="Ng V."/>
            <person name="Clum A."/>
            <person name="Ohm R."/>
            <person name="Martin F."/>
            <person name="Silar P."/>
            <person name="Natvig D."/>
            <person name="Lalanne C."/>
            <person name="Gautier V."/>
            <person name="Ament-Velasquez S.L."/>
            <person name="Kruys A."/>
            <person name="Hutchinson M.I."/>
            <person name="Powell A.J."/>
            <person name="Barry K."/>
            <person name="Miller A.N."/>
            <person name="Grigoriev I.V."/>
            <person name="Debuchy R."/>
            <person name="Gladieux P."/>
            <person name="Thoren M.H."/>
            <person name="Johannesson H."/>
        </authorList>
    </citation>
    <scope>NUCLEOTIDE SEQUENCE</scope>
    <source>
        <strain evidence="3">PSN243</strain>
    </source>
</reference>
<dbReference type="GO" id="GO:0005524">
    <property type="term" value="F:ATP binding"/>
    <property type="evidence" value="ECO:0007669"/>
    <property type="project" value="InterPro"/>
</dbReference>
<keyword evidence="3" id="KW-0808">Transferase</keyword>
<reference evidence="3" key="1">
    <citation type="journal article" date="2023" name="Mol. Phylogenet. Evol.">
        <title>Genome-scale phylogeny and comparative genomics of the fungal order Sordariales.</title>
        <authorList>
            <person name="Hensen N."/>
            <person name="Bonometti L."/>
            <person name="Westerberg I."/>
            <person name="Brannstrom I.O."/>
            <person name="Guillou S."/>
            <person name="Cros-Aarteil S."/>
            <person name="Calhoun S."/>
            <person name="Haridas S."/>
            <person name="Kuo A."/>
            <person name="Mondo S."/>
            <person name="Pangilinan J."/>
            <person name="Riley R."/>
            <person name="LaButti K."/>
            <person name="Andreopoulos B."/>
            <person name="Lipzen A."/>
            <person name="Chen C."/>
            <person name="Yan M."/>
            <person name="Daum C."/>
            <person name="Ng V."/>
            <person name="Clum A."/>
            <person name="Steindorff A."/>
            <person name="Ohm R.A."/>
            <person name="Martin F."/>
            <person name="Silar P."/>
            <person name="Natvig D.O."/>
            <person name="Lalanne C."/>
            <person name="Gautier V."/>
            <person name="Ament-Velasquez S.L."/>
            <person name="Kruys A."/>
            <person name="Hutchinson M.I."/>
            <person name="Powell A.J."/>
            <person name="Barry K."/>
            <person name="Miller A.N."/>
            <person name="Grigoriev I.V."/>
            <person name="Debuchy R."/>
            <person name="Gladieux P."/>
            <person name="Hiltunen Thoren M."/>
            <person name="Johannesson H."/>
        </authorList>
    </citation>
    <scope>NUCLEOTIDE SEQUENCE</scope>
    <source>
        <strain evidence="3">PSN243</strain>
    </source>
</reference>
<dbReference type="Proteomes" id="UP001321760">
    <property type="component" value="Unassembled WGS sequence"/>
</dbReference>
<sequence length="793" mass="89582">MNPASESILPVVQQSMDGKIGRESPDQPSIEGIITCHSDKGSMDSLMDQDEEEGPDCHEHDDSAIGLSDDGRSGRDSSDSPSTKDQIQDLRNNSPQFKFELLARPSSGHRRDVAEPEREKEITEADDELVSLTQESRTRSLALPPSIRLPGLYPSDRNYAASAAFTRDQSTLPAGSDIPQGVVAVDPSEITDLGHRLYSEDSGLERRSTEPKSPTKTADGPKTFQDQLFESLEPRSDKTKPKGFFSMRLLNELLTEESVGDELSVHLSNTHEPEAIDELARQICSSQKNEPSYRKIFAILVLIEKTAAITKFIAESINDCDLPLVPAPTGRYSLRRSRALNQELKCFRTAWTPFQIRNFEEWQWTTLTPFFAQSKDRKKVEHYVLHHRVILPFLPDTQEEEIRAKKELLGGGGRVFKTIVHPENHNFHKSLKCPLGSRSHCLDDPPGCTCLFAVKCLHSQNKASFKKEVDMLKRFGSDPDQAHPHLISLLATYEQNNTFFLIFPRAEADLLEYWGLRPPPTPMDAETVIWMAGQCRGIAQGVLKIHTHKSTNAKLLPSSALPADTVFGNHGDIKPENVLWFQDPQDRGGSGRGVLKLSDFGLADLSHHQTVSRNAPSHPGMTLNYRPPECDLPSTGTRKNLKGRQYDMWTLGCLYLEFVTWLIGGRKMVDDFAYIRATADTDFLNIETDTFFQIEKHPDTRRPYAIIKPQVTQFISRLHHDSRCTDFVHDFLELIQTKLLLVKQNNPYKRDRIDALQLHVCLTKMTQECQRNEDYCCKPTPGSRSRDAVWMPL</sequence>
<keyword evidence="4" id="KW-1185">Reference proteome</keyword>
<dbReference type="PANTHER" id="PTHR24359:SF37">
    <property type="entry name" value="PROTEIN KINASE DOMAIN-CONTAINING PROTEIN"/>
    <property type="match status" value="1"/>
</dbReference>
<keyword evidence="3" id="KW-0418">Kinase</keyword>
<dbReference type="SMART" id="SM00220">
    <property type="entry name" value="S_TKc"/>
    <property type="match status" value="1"/>
</dbReference>
<dbReference type="EMBL" id="MU866001">
    <property type="protein sequence ID" value="KAK4443012.1"/>
    <property type="molecule type" value="Genomic_DNA"/>
</dbReference>
<dbReference type="PANTHER" id="PTHR24359">
    <property type="entry name" value="SERINE/THREONINE-PROTEIN KINASE SBK1"/>
    <property type="match status" value="1"/>
</dbReference>
<dbReference type="InterPro" id="IPR000719">
    <property type="entry name" value="Prot_kinase_dom"/>
</dbReference>
<evidence type="ECO:0000256" key="1">
    <source>
        <dbReference type="SAM" id="MobiDB-lite"/>
    </source>
</evidence>
<dbReference type="GO" id="GO:0004674">
    <property type="term" value="F:protein serine/threonine kinase activity"/>
    <property type="evidence" value="ECO:0007669"/>
    <property type="project" value="TreeGrafter"/>
</dbReference>
<feature type="region of interest" description="Disordered" evidence="1">
    <location>
        <begin position="1"/>
        <end position="151"/>
    </location>
</feature>
<gene>
    <name evidence="3" type="ORF">QBC34DRAFT_337573</name>
</gene>
<evidence type="ECO:0000313" key="4">
    <source>
        <dbReference type="Proteomes" id="UP001321760"/>
    </source>
</evidence>
<evidence type="ECO:0000259" key="2">
    <source>
        <dbReference type="PROSITE" id="PS50011"/>
    </source>
</evidence>
<accession>A0AAV9G4S3</accession>
<dbReference type="SUPFAM" id="SSF56112">
    <property type="entry name" value="Protein kinase-like (PK-like)"/>
    <property type="match status" value="1"/>
</dbReference>
<dbReference type="Pfam" id="PF00069">
    <property type="entry name" value="Pkinase"/>
    <property type="match status" value="1"/>
</dbReference>
<dbReference type="CDD" id="cd00180">
    <property type="entry name" value="PKc"/>
    <property type="match status" value="1"/>
</dbReference>
<feature type="compositionally biased region" description="Polar residues" evidence="1">
    <location>
        <begin position="81"/>
        <end position="96"/>
    </location>
</feature>
<feature type="compositionally biased region" description="Basic and acidic residues" evidence="1">
    <location>
        <begin position="109"/>
        <end position="123"/>
    </location>
</feature>
<dbReference type="PROSITE" id="PS50011">
    <property type="entry name" value="PROTEIN_KINASE_DOM"/>
    <property type="match status" value="1"/>
</dbReference>
<organism evidence="3 4">
    <name type="scientific">Podospora aff. communis PSN243</name>
    <dbReference type="NCBI Taxonomy" id="3040156"/>
    <lineage>
        <taxon>Eukaryota</taxon>
        <taxon>Fungi</taxon>
        <taxon>Dikarya</taxon>
        <taxon>Ascomycota</taxon>
        <taxon>Pezizomycotina</taxon>
        <taxon>Sordariomycetes</taxon>
        <taxon>Sordariomycetidae</taxon>
        <taxon>Sordariales</taxon>
        <taxon>Podosporaceae</taxon>
        <taxon>Podospora</taxon>
    </lineage>
</organism>
<comment type="caution">
    <text evidence="3">The sequence shown here is derived from an EMBL/GenBank/DDBJ whole genome shotgun (WGS) entry which is preliminary data.</text>
</comment>
<feature type="compositionally biased region" description="Basic and acidic residues" evidence="1">
    <location>
        <begin position="196"/>
        <end position="210"/>
    </location>
</feature>
<feature type="domain" description="Protein kinase" evidence="2">
    <location>
        <begin position="401"/>
        <end position="762"/>
    </location>
</feature>
<name>A0AAV9G4S3_9PEZI</name>